<evidence type="ECO:0000256" key="2">
    <source>
        <dbReference type="ARBA" id="ARBA00001911"/>
    </source>
</evidence>
<dbReference type="GO" id="GO:0003856">
    <property type="term" value="F:3-dehydroquinate synthase activity"/>
    <property type="evidence" value="ECO:0007669"/>
    <property type="project" value="UniProtKB-UniRule"/>
</dbReference>
<dbReference type="GO" id="GO:0005737">
    <property type="term" value="C:cytoplasm"/>
    <property type="evidence" value="ECO:0007669"/>
    <property type="project" value="UniProtKB-SubCell"/>
</dbReference>
<evidence type="ECO:0000256" key="14">
    <source>
        <dbReference type="ARBA" id="ARBA00022833"/>
    </source>
</evidence>
<proteinExistence type="inferred from homology"/>
<comment type="cofactor">
    <cofactor evidence="19">
        <name>Co(2+)</name>
        <dbReference type="ChEBI" id="CHEBI:48828"/>
    </cofactor>
    <cofactor evidence="19">
        <name>Zn(2+)</name>
        <dbReference type="ChEBI" id="CHEBI:29105"/>
    </cofactor>
    <text evidence="19">Binds 1 divalent metal cation per subunit. Can use either Co(2+) or Zn(2+).</text>
</comment>
<dbReference type="KEGG" id="phm:PSMK_26420"/>
<dbReference type="HOGENOM" id="CLU_001201_0_1_0"/>
<evidence type="ECO:0000256" key="15">
    <source>
        <dbReference type="ARBA" id="ARBA00023027"/>
    </source>
</evidence>
<evidence type="ECO:0000256" key="16">
    <source>
        <dbReference type="ARBA" id="ARBA00023141"/>
    </source>
</evidence>
<evidence type="ECO:0000256" key="7">
    <source>
        <dbReference type="ARBA" id="ARBA00005412"/>
    </source>
</evidence>
<evidence type="ECO:0000313" key="22">
    <source>
        <dbReference type="EMBL" id="BAM04801.1"/>
    </source>
</evidence>
<keyword evidence="14 19" id="KW-0862">Zinc</keyword>
<feature type="binding site" evidence="19">
    <location>
        <position position="170"/>
    </location>
    <ligand>
        <name>NAD(+)</name>
        <dbReference type="ChEBI" id="CHEBI:57540"/>
    </ligand>
</feature>
<comment type="function">
    <text evidence="4 19">Catalyzes the conversion of 3-deoxy-D-arabino-heptulosonate 7-phosphate (DAHP) to dehydroquinate (DHQ).</text>
</comment>
<feature type="domain" description="3-dehydroquinate synthase N-terminal" evidence="20">
    <location>
        <begin position="86"/>
        <end position="197"/>
    </location>
</feature>
<evidence type="ECO:0000256" key="4">
    <source>
        <dbReference type="ARBA" id="ARBA00003485"/>
    </source>
</evidence>
<comment type="catalytic activity">
    <reaction evidence="1 19">
        <text>7-phospho-2-dehydro-3-deoxy-D-arabino-heptonate = 3-dehydroquinate + phosphate</text>
        <dbReference type="Rhea" id="RHEA:21968"/>
        <dbReference type="ChEBI" id="CHEBI:32364"/>
        <dbReference type="ChEBI" id="CHEBI:43474"/>
        <dbReference type="ChEBI" id="CHEBI:58394"/>
        <dbReference type="EC" id="4.2.3.4"/>
    </reaction>
</comment>
<dbReference type="AlphaFoldDB" id="I0IHR3"/>
<evidence type="ECO:0000256" key="11">
    <source>
        <dbReference type="ARBA" id="ARBA00022605"/>
    </source>
</evidence>
<evidence type="ECO:0000256" key="12">
    <source>
        <dbReference type="ARBA" id="ARBA00022723"/>
    </source>
</evidence>
<dbReference type="Gene3D" id="3.40.50.1970">
    <property type="match status" value="1"/>
</dbReference>
<keyword evidence="23" id="KW-1185">Reference proteome</keyword>
<reference evidence="22 23" key="1">
    <citation type="submission" date="2012-02" db="EMBL/GenBank/DDBJ databases">
        <title>Complete genome sequence of Phycisphaera mikurensis NBRC 102666.</title>
        <authorList>
            <person name="Ankai A."/>
            <person name="Hosoyama A."/>
            <person name="Terui Y."/>
            <person name="Sekine M."/>
            <person name="Fukai R."/>
            <person name="Kato Y."/>
            <person name="Nakamura S."/>
            <person name="Yamada-Narita S."/>
            <person name="Kawakoshi A."/>
            <person name="Fukunaga Y."/>
            <person name="Yamazaki S."/>
            <person name="Fujita N."/>
        </authorList>
    </citation>
    <scope>NUCLEOTIDE SEQUENCE [LARGE SCALE GENOMIC DNA]</scope>
    <source>
        <strain evidence="23">NBRC 102666 / KCTC 22515 / FYK2301M01</strain>
    </source>
</reference>
<keyword evidence="16 19" id="KW-0057">Aromatic amino acid biosynthesis</keyword>
<evidence type="ECO:0000256" key="17">
    <source>
        <dbReference type="ARBA" id="ARBA00023239"/>
    </source>
</evidence>
<comment type="caution">
    <text evidence="19">Lacks conserved residue(s) required for the propagation of feature annotation.</text>
</comment>
<dbReference type="HAMAP" id="MF_00110">
    <property type="entry name" value="DHQ_synthase"/>
    <property type="match status" value="1"/>
</dbReference>
<evidence type="ECO:0000256" key="5">
    <source>
        <dbReference type="ARBA" id="ARBA00004496"/>
    </source>
</evidence>
<evidence type="ECO:0000259" key="21">
    <source>
        <dbReference type="Pfam" id="PF24621"/>
    </source>
</evidence>
<comment type="pathway">
    <text evidence="6 19">Metabolic intermediate biosynthesis; chorismate biosynthesis; chorismate from D-erythrose 4-phosphate and phosphoenolpyruvate: step 2/7.</text>
</comment>
<dbReference type="InterPro" id="IPR056179">
    <property type="entry name" value="DHQS_C"/>
</dbReference>
<dbReference type="FunFam" id="3.40.50.1970:FF:000007">
    <property type="entry name" value="Pentafunctional AROM polypeptide"/>
    <property type="match status" value="1"/>
</dbReference>
<dbReference type="InterPro" id="IPR030963">
    <property type="entry name" value="DHQ_synth_fam"/>
</dbReference>
<dbReference type="PIRSF" id="PIRSF001455">
    <property type="entry name" value="DHQ_synth"/>
    <property type="match status" value="1"/>
</dbReference>
<evidence type="ECO:0000256" key="1">
    <source>
        <dbReference type="ARBA" id="ARBA00001393"/>
    </source>
</evidence>
<dbReference type="PATRIC" id="fig|1142394.8.peg.2731"/>
<organism evidence="22 23">
    <name type="scientific">Phycisphaera mikurensis (strain NBRC 102666 / KCTC 22515 / FYK2301M01)</name>
    <dbReference type="NCBI Taxonomy" id="1142394"/>
    <lineage>
        <taxon>Bacteria</taxon>
        <taxon>Pseudomonadati</taxon>
        <taxon>Planctomycetota</taxon>
        <taxon>Phycisphaerae</taxon>
        <taxon>Phycisphaerales</taxon>
        <taxon>Phycisphaeraceae</taxon>
        <taxon>Phycisphaera</taxon>
    </lineage>
</organism>
<dbReference type="PANTHER" id="PTHR43622">
    <property type="entry name" value="3-DEHYDROQUINATE SYNTHASE"/>
    <property type="match status" value="1"/>
</dbReference>
<dbReference type="RefSeq" id="WP_014438014.1">
    <property type="nucleotide sequence ID" value="NC_017080.1"/>
</dbReference>
<evidence type="ECO:0000256" key="18">
    <source>
        <dbReference type="ARBA" id="ARBA00023285"/>
    </source>
</evidence>
<sequence>MPDAAPTAGSERSVRVTPGGDAGLGYEVAVGPGLLGGLGERVAEAVPGLASGGRAALISDESLEAYGHTQRAAKSLQAAGIDTTVMVIPVGERRKNLKTVGHLLDLCLDAGLERGHPVVALGGGIVGDVAGFVAASLLRGVPFVQCPTTLLAMCDASVGGKTGVNTKQGKNLVGAFWQPRLVLADVDLLATLPDAELACGLAECLKHGIIRDAALFRFIVERAGAFRSRDAAALTDLVARNVAIKAAVVAADERERGERAHLNLGHTFAHAIEATWRLGKAYRHGEAVAIGIAAATRMAAALGRCPEALVHEVEAGLQAAALPIRGDLAPNAALLKVMLRDKKASGGRVRFVLPTRMGACEIVGDVPEDAVAAAWDAVRA</sequence>
<dbReference type="EMBL" id="AP012338">
    <property type="protein sequence ID" value="BAM04801.1"/>
    <property type="molecule type" value="Genomic_DNA"/>
</dbReference>
<gene>
    <name evidence="19 22" type="primary">aroB</name>
    <name evidence="22" type="ordered locus">PSMK_26420</name>
</gene>
<comment type="subcellular location">
    <subcellularLocation>
        <location evidence="5 19">Cytoplasm</location>
    </subcellularLocation>
</comment>
<dbReference type="SUPFAM" id="SSF56796">
    <property type="entry name" value="Dehydroquinate synthase-like"/>
    <property type="match status" value="1"/>
</dbReference>
<dbReference type="Pfam" id="PF24621">
    <property type="entry name" value="DHQS_C"/>
    <property type="match status" value="1"/>
</dbReference>
<evidence type="ECO:0000256" key="8">
    <source>
        <dbReference type="ARBA" id="ARBA00013031"/>
    </source>
</evidence>
<evidence type="ECO:0000313" key="23">
    <source>
        <dbReference type="Proteomes" id="UP000007881"/>
    </source>
</evidence>
<keyword evidence="10 19" id="KW-0963">Cytoplasm</keyword>
<dbReference type="GO" id="GO:0000166">
    <property type="term" value="F:nucleotide binding"/>
    <property type="evidence" value="ECO:0007669"/>
    <property type="project" value="UniProtKB-KW"/>
</dbReference>
<dbReference type="GO" id="GO:0008652">
    <property type="term" value="P:amino acid biosynthetic process"/>
    <property type="evidence" value="ECO:0007669"/>
    <property type="project" value="UniProtKB-KW"/>
</dbReference>
<keyword evidence="12 19" id="KW-0479">Metal-binding</keyword>
<comment type="cofactor">
    <cofactor evidence="2 19">
        <name>NAD(+)</name>
        <dbReference type="ChEBI" id="CHEBI:57540"/>
    </cofactor>
</comment>
<evidence type="ECO:0000256" key="10">
    <source>
        <dbReference type="ARBA" id="ARBA00022490"/>
    </source>
</evidence>
<dbReference type="InterPro" id="IPR050071">
    <property type="entry name" value="Dehydroquinate_synthase"/>
</dbReference>
<keyword evidence="17 19" id="KW-0456">Lyase</keyword>
<feature type="binding site" evidence="19">
    <location>
        <begin position="148"/>
        <end position="149"/>
    </location>
    <ligand>
        <name>NAD(+)</name>
        <dbReference type="ChEBI" id="CHEBI:57540"/>
    </ligand>
</feature>
<evidence type="ECO:0000256" key="19">
    <source>
        <dbReference type="HAMAP-Rule" id="MF_00110"/>
    </source>
</evidence>
<dbReference type="GO" id="GO:0009423">
    <property type="term" value="P:chorismate biosynthetic process"/>
    <property type="evidence" value="ECO:0007669"/>
    <property type="project" value="UniProtKB-UniRule"/>
</dbReference>
<dbReference type="PANTHER" id="PTHR43622:SF7">
    <property type="entry name" value="3-DEHYDROQUINATE SYNTHASE, CHLOROPLASTIC"/>
    <property type="match status" value="1"/>
</dbReference>
<dbReference type="eggNOG" id="COG0337">
    <property type="taxonomic scope" value="Bacteria"/>
</dbReference>
<feature type="binding site" evidence="19">
    <location>
        <position position="266"/>
    </location>
    <ligand>
        <name>Zn(2+)</name>
        <dbReference type="ChEBI" id="CHEBI:29105"/>
    </ligand>
</feature>
<evidence type="ECO:0000256" key="13">
    <source>
        <dbReference type="ARBA" id="ARBA00022741"/>
    </source>
</evidence>
<dbReference type="NCBIfam" id="TIGR01357">
    <property type="entry name" value="aroB"/>
    <property type="match status" value="1"/>
</dbReference>
<comment type="cofactor">
    <cofactor evidence="3">
        <name>Zn(2+)</name>
        <dbReference type="ChEBI" id="CHEBI:29105"/>
    </cofactor>
</comment>
<dbReference type="GO" id="GO:0046872">
    <property type="term" value="F:metal ion binding"/>
    <property type="evidence" value="ECO:0007669"/>
    <property type="project" value="UniProtKB-KW"/>
</dbReference>
<dbReference type="CDD" id="cd08195">
    <property type="entry name" value="DHQS"/>
    <property type="match status" value="1"/>
</dbReference>
<name>I0IHR3_PHYMF</name>
<dbReference type="Pfam" id="PF01761">
    <property type="entry name" value="DHQ_synthase"/>
    <property type="match status" value="1"/>
</dbReference>
<evidence type="ECO:0000259" key="20">
    <source>
        <dbReference type="Pfam" id="PF01761"/>
    </source>
</evidence>
<feature type="binding site" evidence="19">
    <location>
        <position position="284"/>
    </location>
    <ligand>
        <name>Zn(2+)</name>
        <dbReference type="ChEBI" id="CHEBI:29105"/>
    </ligand>
</feature>
<dbReference type="UniPathway" id="UPA00053">
    <property type="reaction ID" value="UER00085"/>
</dbReference>
<evidence type="ECO:0000256" key="9">
    <source>
        <dbReference type="ARBA" id="ARBA00017684"/>
    </source>
</evidence>
<dbReference type="InterPro" id="IPR016037">
    <property type="entry name" value="DHQ_synth_AroB"/>
</dbReference>
<keyword evidence="15 19" id="KW-0520">NAD</keyword>
<keyword evidence="13 19" id="KW-0547">Nucleotide-binding</keyword>
<evidence type="ECO:0000256" key="6">
    <source>
        <dbReference type="ARBA" id="ARBA00004661"/>
    </source>
</evidence>
<dbReference type="Proteomes" id="UP000007881">
    <property type="component" value="Chromosome"/>
</dbReference>
<comment type="similarity">
    <text evidence="7 19">Belongs to the sugar phosphate cyclases superfamily. Dehydroquinate synthase family.</text>
</comment>
<feature type="binding site" evidence="19">
    <location>
        <position position="161"/>
    </location>
    <ligand>
        <name>NAD(+)</name>
        <dbReference type="ChEBI" id="CHEBI:57540"/>
    </ligand>
</feature>
<dbReference type="InterPro" id="IPR030960">
    <property type="entry name" value="DHQS/DOIS_N"/>
</dbReference>
<feature type="binding site" evidence="19">
    <location>
        <position position="203"/>
    </location>
    <ligand>
        <name>Zn(2+)</name>
        <dbReference type="ChEBI" id="CHEBI:29105"/>
    </ligand>
</feature>
<keyword evidence="18 19" id="KW-0170">Cobalt</keyword>
<dbReference type="Gene3D" id="1.20.1090.10">
    <property type="entry name" value="Dehydroquinate synthase-like - alpha domain"/>
    <property type="match status" value="1"/>
</dbReference>
<feature type="domain" description="3-dehydroquinate synthase C-terminal" evidence="21">
    <location>
        <begin position="200"/>
        <end position="344"/>
    </location>
</feature>
<dbReference type="EC" id="4.2.3.4" evidence="8 19"/>
<keyword evidence="11 19" id="KW-0028">Amino-acid biosynthesis</keyword>
<evidence type="ECO:0000256" key="3">
    <source>
        <dbReference type="ARBA" id="ARBA00001947"/>
    </source>
</evidence>
<dbReference type="OrthoDB" id="9806583at2"/>
<accession>I0IHR3</accession>
<dbReference type="STRING" id="1142394.PSMK_26420"/>
<protein>
    <recommendedName>
        <fullName evidence="9 19">3-dehydroquinate synthase</fullName>
        <shortName evidence="19">DHQS</shortName>
        <ecNumber evidence="8 19">4.2.3.4</ecNumber>
    </recommendedName>
</protein>
<dbReference type="GO" id="GO:0009073">
    <property type="term" value="P:aromatic amino acid family biosynthetic process"/>
    <property type="evidence" value="ECO:0007669"/>
    <property type="project" value="UniProtKB-KW"/>
</dbReference>